<dbReference type="RefSeq" id="WP_197352406.1">
    <property type="nucleotide sequence ID" value="NZ_CP048882.1"/>
</dbReference>
<evidence type="ECO:0000313" key="3">
    <source>
        <dbReference type="Proteomes" id="UP000595046"/>
    </source>
</evidence>
<sequence>MGEMRVDLSELEETVRKLGRVTTAMSESVTKSQYSTDLPKHALGKGFAEQTDIDNAHSEMKTHIREIITVLHELIDEFGTNTKKAHGKYQNAEHDAKYGMNGGRSGSGN</sequence>
<accession>A0A7T1T903</accession>
<protein>
    <submittedName>
        <fullName evidence="2">Uncharacterized protein</fullName>
    </submittedName>
</protein>
<organism evidence="2 3">
    <name type="scientific">Streptomyces bathyalis</name>
    <dbReference type="NCBI Taxonomy" id="2710756"/>
    <lineage>
        <taxon>Bacteria</taxon>
        <taxon>Bacillati</taxon>
        <taxon>Actinomycetota</taxon>
        <taxon>Actinomycetes</taxon>
        <taxon>Kitasatosporales</taxon>
        <taxon>Streptomycetaceae</taxon>
        <taxon>Streptomyces</taxon>
    </lineage>
</organism>
<keyword evidence="3" id="KW-1185">Reference proteome</keyword>
<dbReference type="Proteomes" id="UP000595046">
    <property type="component" value="Chromosome"/>
</dbReference>
<evidence type="ECO:0000256" key="1">
    <source>
        <dbReference type="SAM" id="MobiDB-lite"/>
    </source>
</evidence>
<dbReference type="KEGG" id="sbat:G4Z16_21910"/>
<name>A0A7T1T903_9ACTN</name>
<dbReference type="EMBL" id="CP048882">
    <property type="protein sequence ID" value="QPP08615.1"/>
    <property type="molecule type" value="Genomic_DNA"/>
</dbReference>
<gene>
    <name evidence="2" type="ORF">G4Z16_21910</name>
</gene>
<feature type="compositionally biased region" description="Gly residues" evidence="1">
    <location>
        <begin position="100"/>
        <end position="109"/>
    </location>
</feature>
<reference evidence="3" key="1">
    <citation type="submission" date="2020-02" db="EMBL/GenBank/DDBJ databases">
        <title>Streptomyces sp. ASO4wet.</title>
        <authorList>
            <person name="Risdian C."/>
            <person name="Landwehr W."/>
            <person name="Schupp P."/>
            <person name="Wink J."/>
        </authorList>
    </citation>
    <scope>NUCLEOTIDE SEQUENCE [LARGE SCALE GENOMIC DNA]</scope>
    <source>
        <strain evidence="3">ASO4wet</strain>
    </source>
</reference>
<dbReference type="AlphaFoldDB" id="A0A7T1T903"/>
<evidence type="ECO:0000313" key="2">
    <source>
        <dbReference type="EMBL" id="QPP08615.1"/>
    </source>
</evidence>
<feature type="region of interest" description="Disordered" evidence="1">
    <location>
        <begin position="85"/>
        <end position="109"/>
    </location>
</feature>
<proteinExistence type="predicted"/>